<dbReference type="AlphaFoldDB" id="A0A1B6CGP0"/>
<dbReference type="Pfam" id="PF13923">
    <property type="entry name" value="zf-C3HC4_2"/>
    <property type="match status" value="1"/>
</dbReference>
<keyword evidence="2" id="KW-0479">Metal-binding</keyword>
<dbReference type="GO" id="GO:1990841">
    <property type="term" value="F:promoter-specific chromatin binding"/>
    <property type="evidence" value="ECO:0007669"/>
    <property type="project" value="TreeGrafter"/>
</dbReference>
<dbReference type="InterPro" id="IPR032443">
    <property type="entry name" value="RAWUL"/>
</dbReference>
<dbReference type="SUPFAM" id="SSF57850">
    <property type="entry name" value="RING/U-box"/>
    <property type="match status" value="1"/>
</dbReference>
<feature type="compositionally biased region" description="Polar residues" evidence="7">
    <location>
        <begin position="463"/>
        <end position="474"/>
    </location>
</feature>
<sequence>MQRPRSIKITDLNPHLMCVLCGGYYIDATTIIECLHSFCKSCLVRYLESNKYCPICDVQVHKTNPLLNIRQDQTLQNIVYKLVPGLYQNELKSRREFYKLHPDRKPVNSEDAGELTENSHLFLPDESISLSLEYDNPEIPQEAIGRRYLLCPAAVTVYHLKKLVRAKFGLNDDYKIELMYDEEYLPEHLSLVDIGYIYQWKRKSPIHLKYHILEYRRKKIKLFHEPDNASHEHPMKSSLNEEDNSMQVCEPIKGDEVMLQDQTISKPDESIKKNEASNEWKEVQLQISENGVMSVTDVQSVPMNENLTPSTENTAPTNGEPDNDKEKIVVPPTNLSCDNIKKTKSQVINLRMEKLNSIEPNKQENVKKSKVNATVECSDNTNVDQVKPSLQNTTKSEILNHKNVNESISVKPPPTVNKSESVIARPSGYQKVYPGIKPHNTQIYSKDTIMKKNSNHGLVTNQKLNTSESNATTSVKKELNQPIRYKTLKSPTKHWNPSLPRSATPAGKHSQDFNNAKETGSKTNDEAQSSAKPPRFFKMRNMPRFLGNPASGVKPMYQVVPGSELGSNSPNTTTPRSPKQGNTSITLMKIDPKTLSPIAMSPATPQSINSTTTNSPQPVQNKKLPPPFVPGSPKHHMNNFQNSVKKKTHSPRIPSPAHNYLLQSNPFLPSVPHSTNHLFGGFPRTFPPPDPNGNNPLLSGTNSQLIRAMSALCPPSAAFHPSLPPSISML</sequence>
<dbReference type="Pfam" id="PF16207">
    <property type="entry name" value="RAWUL"/>
    <property type="match status" value="1"/>
</dbReference>
<reference evidence="9" key="1">
    <citation type="submission" date="2015-12" db="EMBL/GenBank/DDBJ databases">
        <title>De novo transcriptome assembly of four potential Pierce s Disease insect vectors from Arizona vineyards.</title>
        <authorList>
            <person name="Tassone E.E."/>
        </authorList>
    </citation>
    <scope>NUCLEOTIDE SEQUENCE</scope>
</reference>
<gene>
    <name evidence="9" type="ORF">g.32920</name>
</gene>
<proteinExistence type="predicted"/>
<feature type="compositionally biased region" description="Polar residues" evidence="7">
    <location>
        <begin position="489"/>
        <end position="501"/>
    </location>
</feature>
<keyword evidence="5" id="KW-0539">Nucleus</keyword>
<feature type="region of interest" description="Disordered" evidence="7">
    <location>
        <begin position="596"/>
        <end position="621"/>
    </location>
</feature>
<dbReference type="GO" id="GO:0035102">
    <property type="term" value="C:PRC1 complex"/>
    <property type="evidence" value="ECO:0007669"/>
    <property type="project" value="TreeGrafter"/>
</dbReference>
<feature type="compositionally biased region" description="Polar residues" evidence="7">
    <location>
        <begin position="565"/>
        <end position="584"/>
    </location>
</feature>
<dbReference type="GO" id="GO:0000122">
    <property type="term" value="P:negative regulation of transcription by RNA polymerase II"/>
    <property type="evidence" value="ECO:0007669"/>
    <property type="project" value="TreeGrafter"/>
</dbReference>
<protein>
    <recommendedName>
        <fullName evidence="8">RING-type domain-containing protein</fullName>
    </recommendedName>
</protein>
<dbReference type="CDD" id="cd17082">
    <property type="entry name" value="RAWUL_PCGF2_like"/>
    <property type="match status" value="1"/>
</dbReference>
<evidence type="ECO:0000313" key="9">
    <source>
        <dbReference type="EMBL" id="JAS12505.1"/>
    </source>
</evidence>
<feature type="compositionally biased region" description="Polar residues" evidence="7">
    <location>
        <begin position="603"/>
        <end position="620"/>
    </location>
</feature>
<dbReference type="InterPro" id="IPR017907">
    <property type="entry name" value="Znf_RING_CS"/>
</dbReference>
<dbReference type="PROSITE" id="PS00518">
    <property type="entry name" value="ZF_RING_1"/>
    <property type="match status" value="1"/>
</dbReference>
<dbReference type="SMART" id="SM00184">
    <property type="entry name" value="RING"/>
    <property type="match status" value="1"/>
</dbReference>
<feature type="region of interest" description="Disordered" evidence="7">
    <location>
        <begin position="304"/>
        <end position="325"/>
    </location>
</feature>
<dbReference type="PANTHER" id="PTHR10825">
    <property type="entry name" value="RING FINGER DOMAIN-CONTAINING, POLYCOMB GROUP COMPONENT"/>
    <property type="match status" value="1"/>
</dbReference>
<accession>A0A1B6CGP0</accession>
<dbReference type="Gene3D" id="3.10.20.90">
    <property type="entry name" value="Phosphatidylinositol 3-kinase Catalytic Subunit, Chain A, domain 1"/>
    <property type="match status" value="1"/>
</dbReference>
<feature type="non-terminal residue" evidence="9">
    <location>
        <position position="730"/>
    </location>
</feature>
<dbReference type="PANTHER" id="PTHR10825:SF29">
    <property type="entry name" value="POLYCOMB GROUP RING FINGER PROTEIN 1"/>
    <property type="match status" value="1"/>
</dbReference>
<evidence type="ECO:0000256" key="3">
    <source>
        <dbReference type="ARBA" id="ARBA00022771"/>
    </source>
</evidence>
<evidence type="ECO:0000256" key="2">
    <source>
        <dbReference type="ARBA" id="ARBA00022723"/>
    </source>
</evidence>
<dbReference type="InterPro" id="IPR013083">
    <property type="entry name" value="Znf_RING/FYVE/PHD"/>
</dbReference>
<dbReference type="Gene3D" id="3.30.40.10">
    <property type="entry name" value="Zinc/RING finger domain, C3HC4 (zinc finger)"/>
    <property type="match status" value="1"/>
</dbReference>
<evidence type="ECO:0000256" key="7">
    <source>
        <dbReference type="SAM" id="MobiDB-lite"/>
    </source>
</evidence>
<evidence type="ECO:0000259" key="8">
    <source>
        <dbReference type="PROSITE" id="PS50089"/>
    </source>
</evidence>
<keyword evidence="4" id="KW-0862">Zinc</keyword>
<keyword evidence="3 6" id="KW-0863">Zinc-finger</keyword>
<name>A0A1B6CGP0_9HEMI</name>
<dbReference type="PROSITE" id="PS50089">
    <property type="entry name" value="ZF_RING_2"/>
    <property type="match status" value="1"/>
</dbReference>
<dbReference type="EMBL" id="GEDC01024793">
    <property type="protein sequence ID" value="JAS12505.1"/>
    <property type="molecule type" value="Transcribed_RNA"/>
</dbReference>
<feature type="region of interest" description="Disordered" evidence="7">
    <location>
        <begin position="463"/>
        <end position="584"/>
    </location>
</feature>
<dbReference type="GO" id="GO:0008270">
    <property type="term" value="F:zinc ion binding"/>
    <property type="evidence" value="ECO:0007669"/>
    <property type="project" value="UniProtKB-KW"/>
</dbReference>
<feature type="domain" description="RING-type" evidence="8">
    <location>
        <begin position="18"/>
        <end position="57"/>
    </location>
</feature>
<evidence type="ECO:0000256" key="4">
    <source>
        <dbReference type="ARBA" id="ARBA00022833"/>
    </source>
</evidence>
<evidence type="ECO:0000256" key="5">
    <source>
        <dbReference type="ARBA" id="ARBA00023242"/>
    </source>
</evidence>
<feature type="compositionally biased region" description="Polar residues" evidence="7">
    <location>
        <begin position="304"/>
        <end position="317"/>
    </location>
</feature>
<evidence type="ECO:0000256" key="6">
    <source>
        <dbReference type="PROSITE-ProRule" id="PRU00175"/>
    </source>
</evidence>
<comment type="subcellular location">
    <subcellularLocation>
        <location evidence="1">Nucleus</location>
    </subcellularLocation>
</comment>
<dbReference type="FunFam" id="3.30.40.10:FF:000122">
    <property type="entry name" value="polycomb group RING finger protein 1"/>
    <property type="match status" value="1"/>
</dbReference>
<evidence type="ECO:0000256" key="1">
    <source>
        <dbReference type="ARBA" id="ARBA00004123"/>
    </source>
</evidence>
<dbReference type="InterPro" id="IPR001841">
    <property type="entry name" value="Znf_RING"/>
</dbReference>
<organism evidence="9">
    <name type="scientific">Clastoptera arizonana</name>
    <name type="common">Arizona spittle bug</name>
    <dbReference type="NCBI Taxonomy" id="38151"/>
    <lineage>
        <taxon>Eukaryota</taxon>
        <taxon>Metazoa</taxon>
        <taxon>Ecdysozoa</taxon>
        <taxon>Arthropoda</taxon>
        <taxon>Hexapoda</taxon>
        <taxon>Insecta</taxon>
        <taxon>Pterygota</taxon>
        <taxon>Neoptera</taxon>
        <taxon>Paraneoptera</taxon>
        <taxon>Hemiptera</taxon>
        <taxon>Auchenorrhyncha</taxon>
        <taxon>Cercopoidea</taxon>
        <taxon>Clastopteridae</taxon>
        <taxon>Clastoptera</taxon>
    </lineage>
</organism>